<sequence>MSVPDAETAGPTARRGRRAAIGEAVFPVAAPSRARPLPRAAAYLAAFLAGIAYLVLIPAGRSHLFRVWAEDGKEWLSDAARDVPLSHLFDPLGGYFHAVPRVLAQAVVTVLPVDLWAVGMAVGAAAVRVGCALLVFHVARGHVPSSVARFAIAASVVLLPTGNSDTVNNAANLHWFLFFALCWTMLWRPRTRAGSAGAILFTAAAGLSVPLGLVLSPLAIARIVLLPRWRDKTSGLVLLVTAGAVLAVAIGADRPRAEVDAGALALSAATRSTLVMLIGPQAAGDLIVASGGRLWPIVAATAAAMLVVLGLAGAAFALGRPPERVLLAGLVLLGALCGVASLAVNWQDFLAVHDELRTPRYSTLPALLLFAALVVSLVVIARRRRPVAIAAGALVGILVVGGAAWQLADDPQAPGSPVVDGITWEDALDDARTDCREIGHENVKVAILPHDGWTAVLPCDLLD</sequence>
<accession>A0AA97FKW5</accession>
<evidence type="ECO:0000256" key="1">
    <source>
        <dbReference type="SAM" id="Phobius"/>
    </source>
</evidence>
<dbReference type="AlphaFoldDB" id="A0AA97FKW5"/>
<feature type="transmembrane region" description="Helical" evidence="1">
    <location>
        <begin position="295"/>
        <end position="318"/>
    </location>
</feature>
<evidence type="ECO:0000313" key="2">
    <source>
        <dbReference type="EMBL" id="WOF24185.1"/>
    </source>
</evidence>
<feature type="transmembrane region" description="Helical" evidence="1">
    <location>
        <begin position="325"/>
        <end position="344"/>
    </location>
</feature>
<keyword evidence="1" id="KW-0472">Membrane</keyword>
<organism evidence="2 3">
    <name type="scientific">Microbacterium betulae</name>
    <dbReference type="NCBI Taxonomy" id="2981139"/>
    <lineage>
        <taxon>Bacteria</taxon>
        <taxon>Bacillati</taxon>
        <taxon>Actinomycetota</taxon>
        <taxon>Actinomycetes</taxon>
        <taxon>Micrococcales</taxon>
        <taxon>Microbacteriaceae</taxon>
        <taxon>Microbacterium</taxon>
    </lineage>
</organism>
<evidence type="ECO:0000313" key="3">
    <source>
        <dbReference type="Proteomes" id="UP001305498"/>
    </source>
</evidence>
<feature type="transmembrane region" description="Helical" evidence="1">
    <location>
        <begin position="364"/>
        <end position="381"/>
    </location>
</feature>
<protein>
    <submittedName>
        <fullName evidence="2">Uncharacterized protein</fullName>
    </submittedName>
</protein>
<feature type="transmembrane region" description="Helical" evidence="1">
    <location>
        <begin position="388"/>
        <end position="408"/>
    </location>
</feature>
<feature type="transmembrane region" description="Helical" evidence="1">
    <location>
        <begin position="115"/>
        <end position="139"/>
    </location>
</feature>
<feature type="transmembrane region" description="Helical" evidence="1">
    <location>
        <begin position="233"/>
        <end position="252"/>
    </location>
</feature>
<feature type="transmembrane region" description="Helical" evidence="1">
    <location>
        <begin position="199"/>
        <end position="221"/>
    </location>
</feature>
<keyword evidence="3" id="KW-1185">Reference proteome</keyword>
<reference evidence="2 3" key="1">
    <citation type="submission" date="2023-02" db="EMBL/GenBank/DDBJ databases">
        <title>Microbacterium betulae sp. nov., isolated from birch wood.</title>
        <authorList>
            <person name="Pasciak M."/>
            <person name="Pawlik K.J."/>
            <person name="Martynowski D."/>
            <person name="Laczmanski L."/>
            <person name="Ciekot J."/>
            <person name="Szponar B."/>
            <person name="Wojcik-Fatla A."/>
            <person name="Mackiewicz B."/>
            <person name="Farian E."/>
            <person name="Cholewa G."/>
            <person name="Cholewa A."/>
            <person name="Dutkiewicz J."/>
        </authorList>
    </citation>
    <scope>NUCLEOTIDE SEQUENCE [LARGE SCALE GENOMIC DNA]</scope>
    <source>
        <strain evidence="2 3">AB</strain>
    </source>
</reference>
<keyword evidence="1" id="KW-0812">Transmembrane</keyword>
<proteinExistence type="predicted"/>
<feature type="transmembrane region" description="Helical" evidence="1">
    <location>
        <begin position="169"/>
        <end position="187"/>
    </location>
</feature>
<feature type="transmembrane region" description="Helical" evidence="1">
    <location>
        <begin position="40"/>
        <end position="59"/>
    </location>
</feature>
<dbReference type="RefSeq" id="WP_317140657.1">
    <property type="nucleotide sequence ID" value="NZ_CP118157.1"/>
</dbReference>
<dbReference type="Proteomes" id="UP001305498">
    <property type="component" value="Chromosome"/>
</dbReference>
<dbReference type="KEGG" id="mbet:N8K70_05810"/>
<name>A0AA97FKW5_9MICO</name>
<keyword evidence="1" id="KW-1133">Transmembrane helix</keyword>
<dbReference type="EMBL" id="CP118157">
    <property type="protein sequence ID" value="WOF24185.1"/>
    <property type="molecule type" value="Genomic_DNA"/>
</dbReference>
<gene>
    <name evidence="2" type="ORF">N8K70_05810</name>
</gene>